<feature type="domain" description="Ice-binding protein C-terminal" evidence="3">
    <location>
        <begin position="305"/>
        <end position="330"/>
    </location>
</feature>
<evidence type="ECO:0000313" key="4">
    <source>
        <dbReference type="EMBL" id="MBB4619939.1"/>
    </source>
</evidence>
<gene>
    <name evidence="4" type="ORF">GGQ96_004099</name>
</gene>
<proteinExistence type="predicted"/>
<keyword evidence="2" id="KW-0732">Signal</keyword>
<dbReference type="Gene3D" id="3.40.50.1110">
    <property type="entry name" value="SGNH hydrolase"/>
    <property type="match status" value="1"/>
</dbReference>
<sequence length="338" mass="35591">MAYDLCGLGFAMNKRLASVICAISAFSAAPAWADRDTPQYTSITVFGDSLVDAGNLYIANGGTRPNPALGYFQNRFTNGYDYPDLLSIDLFGVPTTPSLAGGNNFAFGGARVVDTGDNIPDLKAQIGVFTASGRSVDTNGLYILNFGGNDVFGAKGVFGLEGAIGSYPTVDAYLQAAANQYAAGVQTLNDLGVRNILMTNFPLAGDPYTIAANTYLNTALGGLSLDADTDLLFYSLSDFNRRALTDPASLGLPPQRADITCIEAGAQATGCAGIFFFDGVHPTAAAQAAGYRDMNRKFGLTSVQAVPEPSSWAMLCVGFGLLGASLRYRRRFTKVAFV</sequence>
<dbReference type="InterPro" id="IPR051058">
    <property type="entry name" value="GDSL_Est/Lipase"/>
</dbReference>
<dbReference type="Proteomes" id="UP000574769">
    <property type="component" value="Unassembled WGS sequence"/>
</dbReference>
<dbReference type="Pfam" id="PF00657">
    <property type="entry name" value="Lipase_GDSL"/>
    <property type="match status" value="1"/>
</dbReference>
<dbReference type="NCBIfam" id="TIGR02595">
    <property type="entry name" value="PEP_CTERM"/>
    <property type="match status" value="1"/>
</dbReference>
<keyword evidence="1" id="KW-0378">Hydrolase</keyword>
<dbReference type="PANTHER" id="PTHR45648:SF22">
    <property type="entry name" value="GDSL LIPASE_ACYLHYDROLASE FAMILY PROTEIN (AFU_ORTHOLOGUE AFUA_4G14700)"/>
    <property type="match status" value="1"/>
</dbReference>
<evidence type="ECO:0000259" key="3">
    <source>
        <dbReference type="Pfam" id="PF07589"/>
    </source>
</evidence>
<organism evidence="4 5">
    <name type="scientific">Sphingomonas abaci</name>
    <dbReference type="NCBI Taxonomy" id="237611"/>
    <lineage>
        <taxon>Bacteria</taxon>
        <taxon>Pseudomonadati</taxon>
        <taxon>Pseudomonadota</taxon>
        <taxon>Alphaproteobacteria</taxon>
        <taxon>Sphingomonadales</taxon>
        <taxon>Sphingomonadaceae</taxon>
        <taxon>Sphingomonas</taxon>
    </lineage>
</organism>
<feature type="signal peptide" evidence="2">
    <location>
        <begin position="1"/>
        <end position="33"/>
    </location>
</feature>
<comment type="caution">
    <text evidence="4">The sequence shown here is derived from an EMBL/GenBank/DDBJ whole genome shotgun (WGS) entry which is preliminary data.</text>
</comment>
<dbReference type="InterPro" id="IPR036514">
    <property type="entry name" value="SGNH_hydro_sf"/>
</dbReference>
<evidence type="ECO:0000256" key="2">
    <source>
        <dbReference type="SAM" id="SignalP"/>
    </source>
</evidence>
<dbReference type="InterPro" id="IPR013424">
    <property type="entry name" value="Ice-binding_C"/>
</dbReference>
<dbReference type="Pfam" id="PF07589">
    <property type="entry name" value="PEP-CTERM"/>
    <property type="match status" value="1"/>
</dbReference>
<dbReference type="PANTHER" id="PTHR45648">
    <property type="entry name" value="GDSL LIPASE/ACYLHYDROLASE FAMILY PROTEIN (AFU_ORTHOLOGUE AFUA_4G14700)"/>
    <property type="match status" value="1"/>
</dbReference>
<dbReference type="AlphaFoldDB" id="A0A7W7F096"/>
<dbReference type="GO" id="GO:0016788">
    <property type="term" value="F:hydrolase activity, acting on ester bonds"/>
    <property type="evidence" value="ECO:0007669"/>
    <property type="project" value="InterPro"/>
</dbReference>
<name>A0A7W7F096_9SPHN</name>
<dbReference type="SUPFAM" id="SSF52266">
    <property type="entry name" value="SGNH hydrolase"/>
    <property type="match status" value="1"/>
</dbReference>
<feature type="chain" id="PRO_5031156429" evidence="2">
    <location>
        <begin position="34"/>
        <end position="338"/>
    </location>
</feature>
<evidence type="ECO:0000256" key="1">
    <source>
        <dbReference type="ARBA" id="ARBA00022801"/>
    </source>
</evidence>
<accession>A0A7W7F096</accession>
<protein>
    <submittedName>
        <fullName evidence="4">Phospholipase/lecithinase/hemolysin</fullName>
    </submittedName>
</protein>
<dbReference type="NCBIfam" id="NF035944">
    <property type="entry name" value="PEPxxWA-CTERM"/>
    <property type="match status" value="1"/>
</dbReference>
<evidence type="ECO:0000313" key="5">
    <source>
        <dbReference type="Proteomes" id="UP000574769"/>
    </source>
</evidence>
<dbReference type="InterPro" id="IPR001087">
    <property type="entry name" value="GDSL"/>
</dbReference>
<dbReference type="EMBL" id="JACHNY010000020">
    <property type="protein sequence ID" value="MBB4619939.1"/>
    <property type="molecule type" value="Genomic_DNA"/>
</dbReference>
<keyword evidence="5" id="KW-1185">Reference proteome</keyword>
<reference evidence="4 5" key="1">
    <citation type="submission" date="2020-08" db="EMBL/GenBank/DDBJ databases">
        <title>Genomic Encyclopedia of Type Strains, Phase IV (KMG-IV): sequencing the most valuable type-strain genomes for metagenomic binning, comparative biology and taxonomic classification.</title>
        <authorList>
            <person name="Goeker M."/>
        </authorList>
    </citation>
    <scope>NUCLEOTIDE SEQUENCE [LARGE SCALE GENOMIC DNA]</scope>
    <source>
        <strain evidence="4 5">DSM 15867</strain>
    </source>
</reference>